<dbReference type="InterPro" id="IPR041711">
    <property type="entry name" value="Met-tRNA-FMT_N"/>
</dbReference>
<dbReference type="HAMAP" id="MF_00182">
    <property type="entry name" value="Formyl_trans"/>
    <property type="match status" value="1"/>
</dbReference>
<dbReference type="Proteomes" id="UP000000483">
    <property type="component" value="Chromosome"/>
</dbReference>
<dbReference type="HOGENOM" id="CLU_033347_1_1_7"/>
<dbReference type="InterPro" id="IPR005793">
    <property type="entry name" value="Formyl_trans_C"/>
</dbReference>
<comment type="similarity">
    <text evidence="2 8">Belongs to the Fmt family.</text>
</comment>
<evidence type="ECO:0000256" key="5">
    <source>
        <dbReference type="ARBA" id="ARBA00022679"/>
    </source>
</evidence>
<keyword evidence="12" id="KW-1185">Reference proteome</keyword>
<keyword evidence="6 8" id="KW-0648">Protein biosynthesis</keyword>
<evidence type="ECO:0000256" key="7">
    <source>
        <dbReference type="ARBA" id="ARBA00048558"/>
    </source>
</evidence>
<reference evidence="11 12" key="1">
    <citation type="journal article" date="2011" name="Stand. Genomic Sci.">
        <title>Complete genome sequence of the acetate-degrading sulfate reducer Desulfobacca acetoxidans type strain (ASRB2).</title>
        <authorList>
            <person name="Goker M."/>
            <person name="Teshima H."/>
            <person name="Lapidus A."/>
            <person name="Nolan M."/>
            <person name="Lucas S."/>
            <person name="Hammon N."/>
            <person name="Deshpande S."/>
            <person name="Cheng J.F."/>
            <person name="Tapia R."/>
            <person name="Han C."/>
            <person name="Goodwin L."/>
            <person name="Pitluck S."/>
            <person name="Huntemann M."/>
            <person name="Liolios K."/>
            <person name="Ivanova N."/>
            <person name="Pagani I."/>
            <person name="Mavromatis K."/>
            <person name="Ovchinikova G."/>
            <person name="Pati A."/>
            <person name="Chen A."/>
            <person name="Palaniappan K."/>
            <person name="Land M."/>
            <person name="Hauser L."/>
            <person name="Brambilla E.M."/>
            <person name="Rohde M."/>
            <person name="Spring S."/>
            <person name="Detter J.C."/>
            <person name="Woyke T."/>
            <person name="Bristow J."/>
            <person name="Eisen J.A."/>
            <person name="Markowitz V."/>
            <person name="Hugenholtz P."/>
            <person name="Kyrpides N.C."/>
            <person name="Klenk H.P."/>
        </authorList>
    </citation>
    <scope>NUCLEOTIDE SEQUENCE [LARGE SCALE GENOMIC DNA]</scope>
    <source>
        <strain evidence="12">ATCC 700848 / DSM 11109 / ASRB2</strain>
    </source>
</reference>
<name>F2NCG3_DESAR</name>
<dbReference type="AlphaFoldDB" id="F2NCG3"/>
<feature type="domain" description="Formyl transferase N-terminal" evidence="9">
    <location>
        <begin position="10"/>
        <end position="184"/>
    </location>
</feature>
<dbReference type="STRING" id="880072.Desac_1164"/>
<sequence length="313" mass="33982">MSRPLRLVFMGTPDFALSSFRTVLAGGFKVAAVATQPDRPRGRGQRVTSSPVKIEAASQGIPVWQPRQRGQADIIPDMQRLQPDLILVAAFGQMLSAEILAIPSLGVLNVHPSLLPLYRGAAPINWAIIRGDTLTGVSIMWMTQEMDAGDIFLQETEPIHEDDTAGTLGSRLANRGGRLLVKALHAVERGKIIKIPQRSEGVVYAPALTKEMQLLNFGRPALELQRLIRGLDPKPGALTYLHHKVLKVFRPALAAPRPHLPLPGTVIQVSAAGAEVACGDGSLWLQELQPAGGRRLSALEFSRGRRLINERLG</sequence>
<evidence type="ECO:0000256" key="8">
    <source>
        <dbReference type="HAMAP-Rule" id="MF_00182"/>
    </source>
</evidence>
<comment type="function">
    <text evidence="1 8">Attaches a formyl group to the free amino group of methionyl-tRNA(fMet). The formyl group appears to play a dual role in the initiator identity of N-formylmethionyl-tRNA by promoting its recognition by IF2 and preventing the misappropriation of this tRNA by the elongation apparatus.</text>
</comment>
<organism evidence="11 12">
    <name type="scientific">Desulfobacca acetoxidans (strain ATCC 700848 / DSM 11109 / ASRB2)</name>
    <dbReference type="NCBI Taxonomy" id="880072"/>
    <lineage>
        <taxon>Bacteria</taxon>
        <taxon>Pseudomonadati</taxon>
        <taxon>Thermodesulfobacteriota</taxon>
        <taxon>Desulfobaccia</taxon>
        <taxon>Desulfobaccales</taxon>
        <taxon>Desulfobaccaceae</taxon>
        <taxon>Desulfobacca</taxon>
    </lineage>
</organism>
<dbReference type="InterPro" id="IPR037022">
    <property type="entry name" value="Formyl_trans_C_sf"/>
</dbReference>
<evidence type="ECO:0000256" key="2">
    <source>
        <dbReference type="ARBA" id="ARBA00010699"/>
    </source>
</evidence>
<dbReference type="EMBL" id="CP002629">
    <property type="protein sequence ID" value="AEB09027.1"/>
    <property type="molecule type" value="Genomic_DNA"/>
</dbReference>
<dbReference type="eggNOG" id="COG0223">
    <property type="taxonomic scope" value="Bacteria"/>
</dbReference>
<dbReference type="PANTHER" id="PTHR11138:SF5">
    <property type="entry name" value="METHIONYL-TRNA FORMYLTRANSFERASE, MITOCHONDRIAL"/>
    <property type="match status" value="1"/>
</dbReference>
<evidence type="ECO:0000256" key="3">
    <source>
        <dbReference type="ARBA" id="ARBA00012261"/>
    </source>
</evidence>
<accession>F2NCG3</accession>
<evidence type="ECO:0000259" key="9">
    <source>
        <dbReference type="Pfam" id="PF00551"/>
    </source>
</evidence>
<dbReference type="SUPFAM" id="SSF53328">
    <property type="entry name" value="Formyltransferase"/>
    <property type="match status" value="1"/>
</dbReference>
<dbReference type="PANTHER" id="PTHR11138">
    <property type="entry name" value="METHIONYL-TRNA FORMYLTRANSFERASE"/>
    <property type="match status" value="1"/>
</dbReference>
<dbReference type="SUPFAM" id="SSF50486">
    <property type="entry name" value="FMT C-terminal domain-like"/>
    <property type="match status" value="1"/>
</dbReference>
<dbReference type="OrthoDB" id="9802815at2"/>
<dbReference type="InterPro" id="IPR036477">
    <property type="entry name" value="Formyl_transf_N_sf"/>
</dbReference>
<evidence type="ECO:0000313" key="12">
    <source>
        <dbReference type="Proteomes" id="UP000000483"/>
    </source>
</evidence>
<proteinExistence type="inferred from homology"/>
<feature type="domain" description="Formyl transferase C-terminal" evidence="10">
    <location>
        <begin position="208"/>
        <end position="305"/>
    </location>
</feature>
<dbReference type="KEGG" id="dao:Desac_1164"/>
<dbReference type="InterPro" id="IPR044135">
    <property type="entry name" value="Met-tRNA-FMT_C"/>
</dbReference>
<evidence type="ECO:0000259" key="10">
    <source>
        <dbReference type="Pfam" id="PF02911"/>
    </source>
</evidence>
<dbReference type="GO" id="GO:0005829">
    <property type="term" value="C:cytosol"/>
    <property type="evidence" value="ECO:0007669"/>
    <property type="project" value="TreeGrafter"/>
</dbReference>
<dbReference type="CDD" id="cd08646">
    <property type="entry name" value="FMT_core_Met-tRNA-FMT_N"/>
    <property type="match status" value="1"/>
</dbReference>
<dbReference type="Pfam" id="PF00551">
    <property type="entry name" value="Formyl_trans_N"/>
    <property type="match status" value="1"/>
</dbReference>
<dbReference type="Gene3D" id="3.10.25.10">
    <property type="entry name" value="Formyl transferase, C-terminal domain"/>
    <property type="match status" value="1"/>
</dbReference>
<reference evidence="12" key="2">
    <citation type="submission" date="2011-03" db="EMBL/GenBank/DDBJ databases">
        <title>The complete genome of Desulfobacca acetoxidans DSM 11109.</title>
        <authorList>
            <consortium name="US DOE Joint Genome Institute (JGI-PGF)"/>
            <person name="Lucas S."/>
            <person name="Copeland A."/>
            <person name="Lapidus A."/>
            <person name="Bruce D."/>
            <person name="Goodwin L."/>
            <person name="Pitluck S."/>
            <person name="Peters L."/>
            <person name="Kyrpides N."/>
            <person name="Mavromatis K."/>
            <person name="Ivanova N."/>
            <person name="Ovchinnikova G."/>
            <person name="Teshima H."/>
            <person name="Detter J.C."/>
            <person name="Han C."/>
            <person name="Land M."/>
            <person name="Hauser L."/>
            <person name="Markowitz V."/>
            <person name="Cheng J.-F."/>
            <person name="Hugenholtz P."/>
            <person name="Woyke T."/>
            <person name="Wu D."/>
            <person name="Spring S."/>
            <person name="Schueler E."/>
            <person name="Brambilla E."/>
            <person name="Klenk H.-P."/>
            <person name="Eisen J.A."/>
        </authorList>
    </citation>
    <scope>NUCLEOTIDE SEQUENCE [LARGE SCALE GENOMIC DNA]</scope>
    <source>
        <strain evidence="12">ATCC 700848 / DSM 11109 / ASRB2</strain>
    </source>
</reference>
<dbReference type="InterPro" id="IPR011034">
    <property type="entry name" value="Formyl_transferase-like_C_sf"/>
</dbReference>
<evidence type="ECO:0000256" key="6">
    <source>
        <dbReference type="ARBA" id="ARBA00022917"/>
    </source>
</evidence>
<dbReference type="InterPro" id="IPR002376">
    <property type="entry name" value="Formyl_transf_N"/>
</dbReference>
<gene>
    <name evidence="8" type="primary">fmt</name>
    <name evidence="11" type="ordered locus">Desac_1164</name>
</gene>
<keyword evidence="5 8" id="KW-0808">Transferase</keyword>
<feature type="binding site" evidence="8">
    <location>
        <begin position="113"/>
        <end position="116"/>
    </location>
    <ligand>
        <name>(6S)-5,6,7,8-tetrahydrofolate</name>
        <dbReference type="ChEBI" id="CHEBI:57453"/>
    </ligand>
</feature>
<protein>
    <recommendedName>
        <fullName evidence="4 8">Methionyl-tRNA formyltransferase</fullName>
        <ecNumber evidence="3 8">2.1.2.9</ecNumber>
    </recommendedName>
</protein>
<dbReference type="GO" id="GO:0004479">
    <property type="term" value="F:methionyl-tRNA formyltransferase activity"/>
    <property type="evidence" value="ECO:0007669"/>
    <property type="project" value="UniProtKB-UniRule"/>
</dbReference>
<comment type="catalytic activity">
    <reaction evidence="7 8">
        <text>L-methionyl-tRNA(fMet) + (6R)-10-formyltetrahydrofolate = N-formyl-L-methionyl-tRNA(fMet) + (6S)-5,6,7,8-tetrahydrofolate + H(+)</text>
        <dbReference type="Rhea" id="RHEA:24380"/>
        <dbReference type="Rhea" id="RHEA-COMP:9952"/>
        <dbReference type="Rhea" id="RHEA-COMP:9953"/>
        <dbReference type="ChEBI" id="CHEBI:15378"/>
        <dbReference type="ChEBI" id="CHEBI:57453"/>
        <dbReference type="ChEBI" id="CHEBI:78530"/>
        <dbReference type="ChEBI" id="CHEBI:78844"/>
        <dbReference type="ChEBI" id="CHEBI:195366"/>
        <dbReference type="EC" id="2.1.2.9"/>
    </reaction>
</comment>
<dbReference type="CDD" id="cd08704">
    <property type="entry name" value="Met_tRNA_FMT_C"/>
    <property type="match status" value="1"/>
</dbReference>
<dbReference type="NCBIfam" id="TIGR00460">
    <property type="entry name" value="fmt"/>
    <property type="match status" value="1"/>
</dbReference>
<dbReference type="RefSeq" id="WP_013706139.1">
    <property type="nucleotide sequence ID" value="NC_015388.1"/>
</dbReference>
<evidence type="ECO:0000313" key="11">
    <source>
        <dbReference type="EMBL" id="AEB09027.1"/>
    </source>
</evidence>
<evidence type="ECO:0000256" key="4">
    <source>
        <dbReference type="ARBA" id="ARBA00016014"/>
    </source>
</evidence>
<evidence type="ECO:0000256" key="1">
    <source>
        <dbReference type="ARBA" id="ARBA00002606"/>
    </source>
</evidence>
<dbReference type="EC" id="2.1.2.9" evidence="3 8"/>
<dbReference type="InterPro" id="IPR005794">
    <property type="entry name" value="Fmt"/>
</dbReference>
<dbReference type="Pfam" id="PF02911">
    <property type="entry name" value="Formyl_trans_C"/>
    <property type="match status" value="1"/>
</dbReference>
<dbReference type="Gene3D" id="3.40.50.170">
    <property type="entry name" value="Formyl transferase, N-terminal domain"/>
    <property type="match status" value="1"/>
</dbReference>